<keyword evidence="4" id="KW-0804">Transcription</keyword>
<reference evidence="5" key="1">
    <citation type="submission" date="2020-04" db="EMBL/GenBank/DDBJ databases">
        <authorList>
            <person name="Chiriac C."/>
            <person name="Salcher M."/>
            <person name="Ghai R."/>
            <person name="Kavagutti S V."/>
        </authorList>
    </citation>
    <scope>NUCLEOTIDE SEQUENCE</scope>
</reference>
<dbReference type="PROSITE" id="PS01030">
    <property type="entry name" value="RNA_POL_M_15KD"/>
    <property type="match status" value="1"/>
</dbReference>
<proteinExistence type="inferred from homology"/>
<evidence type="ECO:0000256" key="3">
    <source>
        <dbReference type="ARBA" id="ARBA00022833"/>
    </source>
</evidence>
<dbReference type="GO" id="GO:0046872">
    <property type="term" value="F:metal ion binding"/>
    <property type="evidence" value="ECO:0007669"/>
    <property type="project" value="UniProtKB-KW"/>
</dbReference>
<dbReference type="EMBL" id="LR796345">
    <property type="protein sequence ID" value="CAB4138621.1"/>
    <property type="molecule type" value="Genomic_DNA"/>
</dbReference>
<dbReference type="SUPFAM" id="SSF57783">
    <property type="entry name" value="Zinc beta-ribbon"/>
    <property type="match status" value="1"/>
</dbReference>
<sequence length="188" mass="22235">MADTVLKKEFQKRDVQRLRNLMTGKHGDKTIVGVGYTKKEESHVEGDVWEDNGRKWTIQNGIKQNITKLDKAKKELHLPLFCSECNNLMKPHLDKRFWIMYKRCFNCQVDFEAEIRKQGLWEEYEKNIINSDIDSLIQEFMIWSDETLNENDSFITEAGEVENWAGNGKKMLLQNREDTIKYLQSLKK</sequence>
<organism evidence="5">
    <name type="scientific">uncultured Caudovirales phage</name>
    <dbReference type="NCBI Taxonomy" id="2100421"/>
    <lineage>
        <taxon>Viruses</taxon>
        <taxon>Duplodnaviria</taxon>
        <taxon>Heunggongvirae</taxon>
        <taxon>Uroviricota</taxon>
        <taxon>Caudoviricetes</taxon>
        <taxon>Peduoviridae</taxon>
        <taxon>Maltschvirus</taxon>
        <taxon>Maltschvirus maltsch</taxon>
    </lineage>
</organism>
<gene>
    <name evidence="5" type="ORF">UFOVP331_181</name>
</gene>
<dbReference type="Gene3D" id="2.20.25.10">
    <property type="match status" value="1"/>
</dbReference>
<evidence type="ECO:0000256" key="1">
    <source>
        <dbReference type="ARBA" id="ARBA00008925"/>
    </source>
</evidence>
<evidence type="ECO:0000256" key="2">
    <source>
        <dbReference type="ARBA" id="ARBA00022723"/>
    </source>
</evidence>
<name>A0A6J5LX10_9CAUD</name>
<evidence type="ECO:0000313" key="5">
    <source>
        <dbReference type="EMBL" id="CAB4138621.1"/>
    </source>
</evidence>
<protein>
    <submittedName>
        <fullName evidence="5">Uncharacterized protein</fullName>
    </submittedName>
</protein>
<keyword evidence="2" id="KW-0479">Metal-binding</keyword>
<comment type="similarity">
    <text evidence="1">Belongs to the archaeal RpoM/eukaryotic RPA12/RPB9/RPC11 RNA polymerase family.</text>
</comment>
<accession>A0A6J5LX10</accession>
<keyword evidence="3" id="KW-0862">Zinc</keyword>
<dbReference type="InterPro" id="IPR019761">
    <property type="entry name" value="DNA-dir_RNA_pol-M_15_CS"/>
</dbReference>
<evidence type="ECO:0000256" key="4">
    <source>
        <dbReference type="ARBA" id="ARBA00023163"/>
    </source>
</evidence>